<keyword evidence="1" id="KW-0472">Membrane</keyword>
<evidence type="ECO:0000256" key="1">
    <source>
        <dbReference type="SAM" id="Phobius"/>
    </source>
</evidence>
<reference evidence="2 3" key="1">
    <citation type="submission" date="2017-04" db="EMBL/GenBank/DDBJ databases">
        <authorList>
            <person name="Afonso C.L."/>
            <person name="Miller P.J."/>
            <person name="Scott M.A."/>
            <person name="Spackman E."/>
            <person name="Goraichik I."/>
            <person name="Dimitrov K.M."/>
            <person name="Suarez D.L."/>
            <person name="Swayne D.E."/>
        </authorList>
    </citation>
    <scope>NUCLEOTIDE SEQUENCE [LARGE SCALE GENOMIC DNA]</scope>
    <source>
        <strain evidence="2 3">DSM 12555</strain>
    </source>
</reference>
<name>A0A1W1XJU0_9CLOT</name>
<organism evidence="2 3">
    <name type="scientific">Clostridium acidisoli DSM 12555</name>
    <dbReference type="NCBI Taxonomy" id="1121291"/>
    <lineage>
        <taxon>Bacteria</taxon>
        <taxon>Bacillati</taxon>
        <taxon>Bacillota</taxon>
        <taxon>Clostridia</taxon>
        <taxon>Eubacteriales</taxon>
        <taxon>Clostridiaceae</taxon>
        <taxon>Clostridium</taxon>
    </lineage>
</organism>
<keyword evidence="1" id="KW-0812">Transmembrane</keyword>
<dbReference type="OrthoDB" id="1654616at2"/>
<dbReference type="PANTHER" id="PTHR34821:SF2">
    <property type="entry name" value="INNER MEMBRANE PROTEIN YDCZ"/>
    <property type="match status" value="1"/>
</dbReference>
<gene>
    <name evidence="2" type="ORF">SAMN02745134_02128</name>
</gene>
<proteinExistence type="predicted"/>
<keyword evidence="1" id="KW-1133">Transmembrane helix</keyword>
<feature type="transmembrane region" description="Helical" evidence="1">
    <location>
        <begin position="119"/>
        <end position="138"/>
    </location>
</feature>
<feature type="transmembrane region" description="Helical" evidence="1">
    <location>
        <begin position="64"/>
        <end position="85"/>
    </location>
</feature>
<feature type="transmembrane region" description="Helical" evidence="1">
    <location>
        <begin position="28"/>
        <end position="52"/>
    </location>
</feature>
<feature type="transmembrane region" description="Helical" evidence="1">
    <location>
        <begin position="91"/>
        <end position="112"/>
    </location>
</feature>
<dbReference type="PANTHER" id="PTHR34821">
    <property type="entry name" value="INNER MEMBRANE PROTEIN YDCZ"/>
    <property type="match status" value="1"/>
</dbReference>
<protein>
    <submittedName>
        <fullName evidence="2">Transporter family-2 protein</fullName>
    </submittedName>
</protein>
<dbReference type="InterPro" id="IPR006750">
    <property type="entry name" value="YdcZ"/>
</dbReference>
<accession>A0A1W1XJU0</accession>
<keyword evidence="3" id="KW-1185">Reference proteome</keyword>
<dbReference type="RefSeq" id="WP_084115895.1">
    <property type="nucleotide sequence ID" value="NZ_FWXH01000006.1"/>
</dbReference>
<evidence type="ECO:0000313" key="3">
    <source>
        <dbReference type="Proteomes" id="UP000192468"/>
    </source>
</evidence>
<dbReference type="Pfam" id="PF04657">
    <property type="entry name" value="DMT_YdcZ"/>
    <property type="match status" value="1"/>
</dbReference>
<dbReference type="AlphaFoldDB" id="A0A1W1XJU0"/>
<dbReference type="GO" id="GO:0005886">
    <property type="term" value="C:plasma membrane"/>
    <property type="evidence" value="ECO:0007669"/>
    <property type="project" value="TreeGrafter"/>
</dbReference>
<dbReference type="EMBL" id="FWXH01000006">
    <property type="protein sequence ID" value="SMC24215.1"/>
    <property type="molecule type" value="Genomic_DNA"/>
</dbReference>
<evidence type="ECO:0000313" key="2">
    <source>
        <dbReference type="EMBL" id="SMC24215.1"/>
    </source>
</evidence>
<dbReference type="STRING" id="1121291.SAMN02745134_02128"/>
<dbReference type="Proteomes" id="UP000192468">
    <property type="component" value="Unassembled WGS sequence"/>
</dbReference>
<sequence length="147" mass="16584">MFLYILVSILSGVSIVISRILNSKLAEHIGILQGTFFNYLFGLIFSFIFLIFSQEWLHIKSTSVPFWAYLGGFTGIFVIGLSSYITPKISVFYLTLIIFIGQLFTGIFIDYLTLNNLSIGKIIGGFLVLSGLTFNLFIDKKSIYPHM</sequence>